<dbReference type="STRING" id="188477.A0A3S0ZRH8"/>
<evidence type="ECO:0000256" key="1">
    <source>
        <dbReference type="ARBA" id="ARBA00004123"/>
    </source>
</evidence>
<keyword evidence="4 8" id="KW-0863">Zinc-finger</keyword>
<evidence type="ECO:0000256" key="5">
    <source>
        <dbReference type="ARBA" id="ARBA00022833"/>
    </source>
</evidence>
<feature type="domain" description="C2H2-type" evidence="10">
    <location>
        <begin position="63"/>
        <end position="90"/>
    </location>
</feature>
<feature type="domain" description="C2H2-type" evidence="10">
    <location>
        <begin position="376"/>
        <end position="403"/>
    </location>
</feature>
<keyword evidence="6" id="KW-0238">DNA-binding</keyword>
<dbReference type="GO" id="GO:0006357">
    <property type="term" value="P:regulation of transcription by RNA polymerase II"/>
    <property type="evidence" value="ECO:0007669"/>
    <property type="project" value="TreeGrafter"/>
</dbReference>
<evidence type="ECO:0000256" key="3">
    <source>
        <dbReference type="ARBA" id="ARBA00022737"/>
    </source>
</evidence>
<dbReference type="GO" id="GO:0003700">
    <property type="term" value="F:DNA-binding transcription factor activity"/>
    <property type="evidence" value="ECO:0007669"/>
    <property type="project" value="TreeGrafter"/>
</dbReference>
<keyword evidence="2" id="KW-0479">Metal-binding</keyword>
<name>A0A3S0ZRH8_ELYCH</name>
<comment type="subcellular location">
    <subcellularLocation>
        <location evidence="1">Nucleus</location>
    </subcellularLocation>
</comment>
<keyword evidence="7" id="KW-0539">Nucleus</keyword>
<sequence>MKSTAMDESNGNDMRAPDMSPINSDLTSRQSDMPMFCYDAKPEMSQGMDFASRLTMDEANKLYVCHLCDFRTAFRNSLLNHQAVHSDSRPWVCAMCDYAAKRKQDLKKHLHTIHGMMVDSTMLKPVEAKQSTSSRGESSEENNSSDSSKVNGRQAEAEGPAFLPQFAGDGIAGLRSPGHQEAMQAFVKQEMMSPSSSHFLPRTTSESDEKAVEDSPDDDLPISFPPVPGPSGGVDSQPADDDHPPHPQMYPGPGHLAGKFFENKPLKHSPVISPNFSHMPLPSPPMQNSRAMYNQDFTSIAQHPYPAQNRKRHHFRENNAAFPEALGMANVAGAGNQGRLAPPLAKRARSPEKEESPCSSSAGSAQIKASQTQTSFMCEHCNIMFFQRAMYLMHMGLHSSENPWQCAVCKVTFTEVYSFTSHFINQH</sequence>
<dbReference type="OrthoDB" id="5576026at2759"/>
<dbReference type="InterPro" id="IPR013087">
    <property type="entry name" value="Znf_C2H2_type"/>
</dbReference>
<dbReference type="GO" id="GO:0008270">
    <property type="term" value="F:zinc ion binding"/>
    <property type="evidence" value="ECO:0007669"/>
    <property type="project" value="UniProtKB-KW"/>
</dbReference>
<comment type="caution">
    <text evidence="11">The sequence shown here is derived from an EMBL/GenBank/DDBJ whole genome shotgun (WGS) entry which is preliminary data.</text>
</comment>
<dbReference type="PANTHER" id="PTHR24404">
    <property type="entry name" value="ZINC FINGER PROTEIN"/>
    <property type="match status" value="1"/>
</dbReference>
<dbReference type="PROSITE" id="PS00028">
    <property type="entry name" value="ZINC_FINGER_C2H2_1"/>
    <property type="match status" value="2"/>
</dbReference>
<protein>
    <recommendedName>
        <fullName evidence="10">C2H2-type domain-containing protein</fullName>
    </recommendedName>
</protein>
<organism evidence="11 12">
    <name type="scientific">Elysia chlorotica</name>
    <name type="common">Eastern emerald elysia</name>
    <name type="synonym">Sea slug</name>
    <dbReference type="NCBI Taxonomy" id="188477"/>
    <lineage>
        <taxon>Eukaryota</taxon>
        <taxon>Metazoa</taxon>
        <taxon>Spiralia</taxon>
        <taxon>Lophotrochozoa</taxon>
        <taxon>Mollusca</taxon>
        <taxon>Gastropoda</taxon>
        <taxon>Heterobranchia</taxon>
        <taxon>Euthyneura</taxon>
        <taxon>Panpulmonata</taxon>
        <taxon>Sacoglossa</taxon>
        <taxon>Placobranchoidea</taxon>
        <taxon>Plakobranchidae</taxon>
        <taxon>Elysia</taxon>
    </lineage>
</organism>
<feature type="compositionally biased region" description="Polar residues" evidence="9">
    <location>
        <begin position="1"/>
        <end position="12"/>
    </location>
</feature>
<dbReference type="InterPro" id="IPR036236">
    <property type="entry name" value="Znf_C2H2_sf"/>
</dbReference>
<proteinExistence type="predicted"/>
<keyword evidence="12" id="KW-1185">Reference proteome</keyword>
<evidence type="ECO:0000256" key="9">
    <source>
        <dbReference type="SAM" id="MobiDB-lite"/>
    </source>
</evidence>
<evidence type="ECO:0000256" key="6">
    <source>
        <dbReference type="ARBA" id="ARBA00023125"/>
    </source>
</evidence>
<evidence type="ECO:0000259" key="10">
    <source>
        <dbReference type="PROSITE" id="PS50157"/>
    </source>
</evidence>
<keyword evidence="5" id="KW-0862">Zinc</keyword>
<feature type="compositionally biased region" description="Polar residues" evidence="9">
    <location>
        <begin position="192"/>
        <end position="204"/>
    </location>
</feature>
<gene>
    <name evidence="11" type="ORF">EGW08_008118</name>
</gene>
<dbReference type="InterPro" id="IPR050589">
    <property type="entry name" value="Ikaros_C2H2-ZF"/>
</dbReference>
<feature type="compositionally biased region" description="Low complexity" evidence="9">
    <location>
        <begin position="131"/>
        <end position="151"/>
    </location>
</feature>
<dbReference type="PROSITE" id="PS50157">
    <property type="entry name" value="ZINC_FINGER_C2H2_2"/>
    <property type="match status" value="2"/>
</dbReference>
<dbReference type="PANTHER" id="PTHR24404:SF78">
    <property type="entry name" value="ZINC FINGER PROTEIN ZTF-16"/>
    <property type="match status" value="1"/>
</dbReference>
<reference evidence="11 12" key="1">
    <citation type="submission" date="2019-01" db="EMBL/GenBank/DDBJ databases">
        <title>A draft genome assembly of the solar-powered sea slug Elysia chlorotica.</title>
        <authorList>
            <person name="Cai H."/>
            <person name="Li Q."/>
            <person name="Fang X."/>
            <person name="Li J."/>
            <person name="Curtis N.E."/>
            <person name="Altenburger A."/>
            <person name="Shibata T."/>
            <person name="Feng M."/>
            <person name="Maeda T."/>
            <person name="Schwartz J.A."/>
            <person name="Shigenobu S."/>
            <person name="Lundholm N."/>
            <person name="Nishiyama T."/>
            <person name="Yang H."/>
            <person name="Hasebe M."/>
            <person name="Li S."/>
            <person name="Pierce S.K."/>
            <person name="Wang J."/>
        </authorList>
    </citation>
    <scope>NUCLEOTIDE SEQUENCE [LARGE SCALE GENOMIC DNA]</scope>
    <source>
        <strain evidence="11">EC2010</strain>
        <tissue evidence="11">Whole organism of an adult</tissue>
    </source>
</reference>
<dbReference type="SUPFAM" id="SSF57667">
    <property type="entry name" value="beta-beta-alpha zinc fingers"/>
    <property type="match status" value="2"/>
</dbReference>
<dbReference type="GO" id="GO:0005634">
    <property type="term" value="C:nucleus"/>
    <property type="evidence" value="ECO:0007669"/>
    <property type="project" value="UniProtKB-SubCell"/>
</dbReference>
<evidence type="ECO:0000256" key="7">
    <source>
        <dbReference type="ARBA" id="ARBA00023242"/>
    </source>
</evidence>
<evidence type="ECO:0000256" key="4">
    <source>
        <dbReference type="ARBA" id="ARBA00022771"/>
    </source>
</evidence>
<evidence type="ECO:0000313" key="11">
    <source>
        <dbReference type="EMBL" id="RUS84144.1"/>
    </source>
</evidence>
<feature type="region of interest" description="Disordered" evidence="9">
    <location>
        <begin position="334"/>
        <end position="365"/>
    </location>
</feature>
<keyword evidence="3" id="KW-0677">Repeat</keyword>
<dbReference type="Gene3D" id="3.30.160.60">
    <property type="entry name" value="Classic Zinc Finger"/>
    <property type="match status" value="2"/>
</dbReference>
<dbReference type="SMART" id="SM00355">
    <property type="entry name" value="ZnF_C2H2"/>
    <property type="match status" value="4"/>
</dbReference>
<feature type="region of interest" description="Disordered" evidence="9">
    <location>
        <begin position="190"/>
        <end position="261"/>
    </location>
</feature>
<evidence type="ECO:0000256" key="2">
    <source>
        <dbReference type="ARBA" id="ARBA00022723"/>
    </source>
</evidence>
<dbReference type="Proteomes" id="UP000271974">
    <property type="component" value="Unassembled WGS sequence"/>
</dbReference>
<evidence type="ECO:0000313" key="12">
    <source>
        <dbReference type="Proteomes" id="UP000271974"/>
    </source>
</evidence>
<dbReference type="EMBL" id="RQTK01000217">
    <property type="protein sequence ID" value="RUS84144.1"/>
    <property type="molecule type" value="Genomic_DNA"/>
</dbReference>
<dbReference type="GO" id="GO:0000978">
    <property type="term" value="F:RNA polymerase II cis-regulatory region sequence-specific DNA binding"/>
    <property type="evidence" value="ECO:0007669"/>
    <property type="project" value="TreeGrafter"/>
</dbReference>
<feature type="region of interest" description="Disordered" evidence="9">
    <location>
        <begin position="1"/>
        <end position="29"/>
    </location>
</feature>
<evidence type="ECO:0000256" key="8">
    <source>
        <dbReference type="PROSITE-ProRule" id="PRU00042"/>
    </source>
</evidence>
<feature type="region of interest" description="Disordered" evidence="9">
    <location>
        <begin position="121"/>
        <end position="155"/>
    </location>
</feature>
<accession>A0A3S0ZRH8</accession>
<dbReference type="AlphaFoldDB" id="A0A3S0ZRH8"/>